<dbReference type="InterPro" id="IPR029069">
    <property type="entry name" value="HotDog_dom_sf"/>
</dbReference>
<dbReference type="EMBL" id="MIKG01000001">
    <property type="protein sequence ID" value="RAO64970.1"/>
    <property type="molecule type" value="Genomic_DNA"/>
</dbReference>
<dbReference type="AlphaFoldDB" id="A0A364KN46"/>
<dbReference type="PANTHER" id="PTHR47260:SF1">
    <property type="entry name" value="UPF0644 PROTEIN PB2B4.06"/>
    <property type="match status" value="1"/>
</dbReference>
<feature type="domain" description="Thioesterase" evidence="1">
    <location>
        <begin position="173"/>
        <end position="229"/>
    </location>
</feature>
<sequence>MFHTSRTQHNALYFLHGVPRSFRRHVVPTQLTSTPLRHNTTVALETRRVPRFKWTRRIFWGLLFGGLGYFSTDSSLKRFFHPAEPGSKEDAAKLGYLRKWVDRLPRVQELRLRPNYEEWDAYEDTTDKERRLTSGALKGSRALAVQKIFWNKAENACINVVQFGNSTDGWPTVVHGGAIATVLDEQLGRVAILSVPAHTGVTAHLDINYHRPVSSGQFYTITATLDKERSTDRKSYVTAVVFDQEENIYCTASALFVVPKNIPLKPLERF</sequence>
<keyword evidence="3" id="KW-1185">Reference proteome</keyword>
<reference evidence="2 3" key="1">
    <citation type="journal article" date="2017" name="Biotechnol. Biofuels">
        <title>Differential beta-glucosidase expression as a function of carbon source availability in Talaromyces amestolkiae: a genomic and proteomic approach.</title>
        <authorList>
            <person name="de Eugenio L.I."/>
            <person name="Mendez-Liter J.A."/>
            <person name="Nieto-Dominguez M."/>
            <person name="Alonso L."/>
            <person name="Gil-Munoz J."/>
            <person name="Barriuso J."/>
            <person name="Prieto A."/>
            <person name="Martinez M.J."/>
        </authorList>
    </citation>
    <scope>NUCLEOTIDE SEQUENCE [LARGE SCALE GENOMIC DNA]</scope>
    <source>
        <strain evidence="2 3">CIB</strain>
    </source>
</reference>
<dbReference type="OrthoDB" id="506431at2759"/>
<dbReference type="Gene3D" id="3.10.129.10">
    <property type="entry name" value="Hotdog Thioesterase"/>
    <property type="match status" value="1"/>
</dbReference>
<dbReference type="RefSeq" id="XP_040729487.1">
    <property type="nucleotide sequence ID" value="XM_040882776.1"/>
</dbReference>
<evidence type="ECO:0000313" key="2">
    <source>
        <dbReference type="EMBL" id="RAO64970.1"/>
    </source>
</evidence>
<dbReference type="STRING" id="1196081.A0A364KN46"/>
<evidence type="ECO:0000313" key="3">
    <source>
        <dbReference type="Proteomes" id="UP000249363"/>
    </source>
</evidence>
<comment type="caution">
    <text evidence="2">The sequence shown here is derived from an EMBL/GenBank/DDBJ whole genome shotgun (WGS) entry which is preliminary data.</text>
</comment>
<name>A0A364KN46_TALAM</name>
<protein>
    <recommendedName>
        <fullName evidence="1">Thioesterase domain-containing protein</fullName>
    </recommendedName>
</protein>
<dbReference type="PANTHER" id="PTHR47260">
    <property type="entry name" value="UPF0644 PROTEIN PB2B4.06"/>
    <property type="match status" value="1"/>
</dbReference>
<gene>
    <name evidence="2" type="ORF">BHQ10_000982</name>
</gene>
<dbReference type="CDD" id="cd03443">
    <property type="entry name" value="PaaI_thioesterase"/>
    <property type="match status" value="1"/>
</dbReference>
<dbReference type="SUPFAM" id="SSF54637">
    <property type="entry name" value="Thioesterase/thiol ester dehydrase-isomerase"/>
    <property type="match status" value="1"/>
</dbReference>
<dbReference type="InterPro" id="IPR052061">
    <property type="entry name" value="PTE-AB_protein"/>
</dbReference>
<proteinExistence type="predicted"/>
<dbReference type="InterPro" id="IPR006683">
    <property type="entry name" value="Thioestr_dom"/>
</dbReference>
<dbReference type="Pfam" id="PF03061">
    <property type="entry name" value="4HBT"/>
    <property type="match status" value="1"/>
</dbReference>
<evidence type="ECO:0000259" key="1">
    <source>
        <dbReference type="Pfam" id="PF03061"/>
    </source>
</evidence>
<dbReference type="Proteomes" id="UP000249363">
    <property type="component" value="Unassembled WGS sequence"/>
</dbReference>
<accession>A0A364KN46</accession>
<dbReference type="GeneID" id="63790199"/>
<organism evidence="2 3">
    <name type="scientific">Talaromyces amestolkiae</name>
    <dbReference type="NCBI Taxonomy" id="1196081"/>
    <lineage>
        <taxon>Eukaryota</taxon>
        <taxon>Fungi</taxon>
        <taxon>Dikarya</taxon>
        <taxon>Ascomycota</taxon>
        <taxon>Pezizomycotina</taxon>
        <taxon>Eurotiomycetes</taxon>
        <taxon>Eurotiomycetidae</taxon>
        <taxon>Eurotiales</taxon>
        <taxon>Trichocomaceae</taxon>
        <taxon>Talaromyces</taxon>
        <taxon>Talaromyces sect. Talaromyces</taxon>
    </lineage>
</organism>